<dbReference type="InterPro" id="IPR051317">
    <property type="entry name" value="Gfo/Idh/MocA_oxidoreduct"/>
</dbReference>
<feature type="domain" description="GFO/IDH/MocA-like oxidoreductase" evidence="2">
    <location>
        <begin position="133"/>
        <end position="254"/>
    </location>
</feature>
<name>A0A1G4G568_9BACT</name>
<dbReference type="Proteomes" id="UP000178485">
    <property type="component" value="Chromosome i"/>
</dbReference>
<dbReference type="InterPro" id="IPR055170">
    <property type="entry name" value="GFO_IDH_MocA-like_dom"/>
</dbReference>
<dbReference type="STRING" id="1642646.ING2E5A_0782"/>
<evidence type="ECO:0000259" key="2">
    <source>
        <dbReference type="Pfam" id="PF22725"/>
    </source>
</evidence>
<reference evidence="3 4" key="1">
    <citation type="submission" date="2016-08" db="EMBL/GenBank/DDBJ databases">
        <authorList>
            <person name="Seilhamer J.J."/>
        </authorList>
    </citation>
    <scope>NUCLEOTIDE SEQUENCE [LARGE SCALE GENOMIC DNA]</scope>
    <source>
        <strain evidence="3">ING2-E5A</strain>
    </source>
</reference>
<evidence type="ECO:0000313" key="3">
    <source>
        <dbReference type="EMBL" id="SCM56234.1"/>
    </source>
</evidence>
<dbReference type="EMBL" id="LT608328">
    <property type="protein sequence ID" value="SCM56234.1"/>
    <property type="molecule type" value="Genomic_DNA"/>
</dbReference>
<dbReference type="Gene3D" id="3.30.360.10">
    <property type="entry name" value="Dihydrodipicolinate Reductase, domain 2"/>
    <property type="match status" value="1"/>
</dbReference>
<dbReference type="InterPro" id="IPR000683">
    <property type="entry name" value="Gfo/Idh/MocA-like_OxRdtase_N"/>
</dbReference>
<accession>A0A1G4G568</accession>
<gene>
    <name evidence="3" type="ORF">ING2E5A_0782</name>
</gene>
<dbReference type="GO" id="GO:0000166">
    <property type="term" value="F:nucleotide binding"/>
    <property type="evidence" value="ECO:0007669"/>
    <property type="project" value="InterPro"/>
</dbReference>
<feature type="domain" description="Gfo/Idh/MocA-like oxidoreductase N-terminal" evidence="1">
    <location>
        <begin position="5"/>
        <end position="120"/>
    </location>
</feature>
<keyword evidence="4" id="KW-1185">Reference proteome</keyword>
<protein>
    <submittedName>
        <fullName evidence="3">Oxidoreductase domain-containing protein</fullName>
    </submittedName>
</protein>
<proteinExistence type="predicted"/>
<dbReference type="Pfam" id="PF22725">
    <property type="entry name" value="GFO_IDH_MocA_C3"/>
    <property type="match status" value="1"/>
</dbReference>
<dbReference type="SUPFAM" id="SSF51735">
    <property type="entry name" value="NAD(P)-binding Rossmann-fold domains"/>
    <property type="match status" value="1"/>
</dbReference>
<dbReference type="Gene3D" id="3.40.50.720">
    <property type="entry name" value="NAD(P)-binding Rossmann-like Domain"/>
    <property type="match status" value="1"/>
</dbReference>
<dbReference type="SUPFAM" id="SSF55347">
    <property type="entry name" value="Glyceraldehyde-3-phosphate dehydrogenase-like, C-terminal domain"/>
    <property type="match status" value="1"/>
</dbReference>
<dbReference type="InterPro" id="IPR036291">
    <property type="entry name" value="NAD(P)-bd_dom_sf"/>
</dbReference>
<dbReference type="PANTHER" id="PTHR43708:SF8">
    <property type="entry name" value="OXIDOREDUCTASE"/>
    <property type="match status" value="1"/>
</dbReference>
<sequence>MEKLKLAVLGAGFWSQFQIGAWSEIPDVEIVALYNRTRSKAEALARKFQIGHVYDDAAAMFNSEKIDFVDIITDVDTHYKFVEMAVDAGIKEIICQKPMASDWETAKKMVEKCRDAGASLYIHENFRWQAPLRRVKEILDSGIIGNPFKARVSFLSGFPVFDNQPFLRELPHFILTDMGSHVLDICRFLFGEATKLWCQCKTVNREIRGEDVAVVMMEMANGMPLYAEMSYASIVEHDMFSTVNLLVEGEKGSLALGPGRSFAVSVTTAEGTRTEKIEIPYYDWADPDYIVNHESGIHINRNILDAIMGKGRAENSGEDNLETVRLIWASYESARRGKLIDLKEFD</sequence>
<dbReference type="KEGG" id="pmuc:ING2E5A_0782"/>
<dbReference type="Pfam" id="PF01408">
    <property type="entry name" value="GFO_IDH_MocA"/>
    <property type="match status" value="1"/>
</dbReference>
<evidence type="ECO:0000313" key="4">
    <source>
        <dbReference type="Proteomes" id="UP000178485"/>
    </source>
</evidence>
<dbReference type="RefSeq" id="WP_071136255.1">
    <property type="nucleotide sequence ID" value="NZ_DUQN01000017.1"/>
</dbReference>
<dbReference type="PANTHER" id="PTHR43708">
    <property type="entry name" value="CONSERVED EXPRESSED OXIDOREDUCTASE (EUROFUNG)"/>
    <property type="match status" value="1"/>
</dbReference>
<organism evidence="3 4">
    <name type="scientific">Petrimonas mucosa</name>
    <dbReference type="NCBI Taxonomy" id="1642646"/>
    <lineage>
        <taxon>Bacteria</taxon>
        <taxon>Pseudomonadati</taxon>
        <taxon>Bacteroidota</taxon>
        <taxon>Bacteroidia</taxon>
        <taxon>Bacteroidales</taxon>
        <taxon>Dysgonomonadaceae</taxon>
        <taxon>Petrimonas</taxon>
    </lineage>
</organism>
<evidence type="ECO:0000259" key="1">
    <source>
        <dbReference type="Pfam" id="PF01408"/>
    </source>
</evidence>
<dbReference type="AlphaFoldDB" id="A0A1G4G568"/>